<feature type="non-terminal residue" evidence="1">
    <location>
        <position position="85"/>
    </location>
</feature>
<dbReference type="EMBL" id="HAEH01020469">
    <property type="protein sequence ID" value="SBS10837.1"/>
    <property type="molecule type" value="Transcribed_RNA"/>
</dbReference>
<gene>
    <name evidence="1" type="primary">Nfu_g_1_024374</name>
</gene>
<dbReference type="InterPro" id="IPR036397">
    <property type="entry name" value="RNaseH_sf"/>
</dbReference>
<feature type="non-terminal residue" evidence="1">
    <location>
        <position position="1"/>
    </location>
</feature>
<dbReference type="Gene3D" id="3.30.420.10">
    <property type="entry name" value="Ribonuclease H-like superfamily/Ribonuclease H"/>
    <property type="match status" value="1"/>
</dbReference>
<name>A0A1A8RYP3_9TELE</name>
<evidence type="ECO:0000313" key="1">
    <source>
        <dbReference type="EMBL" id="SBS10837.1"/>
    </source>
</evidence>
<reference evidence="1" key="2">
    <citation type="submission" date="2016-06" db="EMBL/GenBank/DDBJ databases">
        <title>The genome of a short-lived fish provides insights into sex chromosome evolution and the genetic control of aging.</title>
        <authorList>
            <person name="Reichwald K."/>
            <person name="Felder M."/>
            <person name="Petzold A."/>
            <person name="Koch P."/>
            <person name="Groth M."/>
            <person name="Platzer M."/>
        </authorList>
    </citation>
    <scope>NUCLEOTIDE SEQUENCE</scope>
    <source>
        <tissue evidence="1">Brain</tissue>
    </source>
</reference>
<reference evidence="1" key="1">
    <citation type="submission" date="2016-05" db="EMBL/GenBank/DDBJ databases">
        <authorList>
            <person name="Lavstsen T."/>
            <person name="Jespersen J.S."/>
        </authorList>
    </citation>
    <scope>NUCLEOTIDE SEQUENCE</scope>
    <source>
        <tissue evidence="1">Brain</tissue>
    </source>
</reference>
<protein>
    <submittedName>
        <fullName evidence="1">Pol-like protein</fullName>
    </submittedName>
</protein>
<dbReference type="InterPro" id="IPR012337">
    <property type="entry name" value="RNaseH-like_sf"/>
</dbReference>
<organism evidence="1">
    <name type="scientific">Nothobranchius rachovii</name>
    <name type="common">bluefin notho</name>
    <dbReference type="NCBI Taxonomy" id="451742"/>
    <lineage>
        <taxon>Eukaryota</taxon>
        <taxon>Metazoa</taxon>
        <taxon>Chordata</taxon>
        <taxon>Craniata</taxon>
        <taxon>Vertebrata</taxon>
        <taxon>Euteleostomi</taxon>
        <taxon>Actinopterygii</taxon>
        <taxon>Neopterygii</taxon>
        <taxon>Teleostei</taxon>
        <taxon>Neoteleostei</taxon>
        <taxon>Acanthomorphata</taxon>
        <taxon>Ovalentaria</taxon>
        <taxon>Atherinomorphae</taxon>
        <taxon>Cyprinodontiformes</taxon>
        <taxon>Nothobranchiidae</taxon>
        <taxon>Nothobranchius</taxon>
    </lineage>
</organism>
<dbReference type="GO" id="GO:0003676">
    <property type="term" value="F:nucleic acid binding"/>
    <property type="evidence" value="ECO:0007669"/>
    <property type="project" value="InterPro"/>
</dbReference>
<dbReference type="AlphaFoldDB" id="A0A1A8RYP3"/>
<proteinExistence type="predicted"/>
<sequence>LDHRVAGAFMDLMRVAWGSSLHLHTDGSKDPESGRVAVGLGVPLLGFGLGRRITDYCSVFAAELVAILWALQWVAEHRPTRSVIC</sequence>
<accession>A0A1A8RYP3</accession>
<dbReference type="SUPFAM" id="SSF53098">
    <property type="entry name" value="Ribonuclease H-like"/>
    <property type="match status" value="1"/>
</dbReference>